<evidence type="ECO:0000313" key="3">
    <source>
        <dbReference type="EMBL" id="MBB4077954.1"/>
    </source>
</evidence>
<comment type="caution">
    <text evidence="3">The sequence shown here is derived from an EMBL/GenBank/DDBJ whole genome shotgun (WGS) entry which is preliminary data.</text>
</comment>
<reference evidence="3 4" key="1">
    <citation type="submission" date="2020-08" db="EMBL/GenBank/DDBJ databases">
        <title>Genomic Encyclopedia of Type Strains, Phase IV (KMG-IV): sequencing the most valuable type-strain genomes for metagenomic binning, comparative biology and taxonomic classification.</title>
        <authorList>
            <person name="Goeker M."/>
        </authorList>
    </citation>
    <scope>NUCLEOTIDE SEQUENCE [LARGE SCALE GENOMIC DNA]</scope>
    <source>
        <strain evidence="3 4">DSM 105137</strain>
    </source>
</reference>
<proteinExistence type="predicted"/>
<dbReference type="PROSITE" id="PS51257">
    <property type="entry name" value="PROKAR_LIPOPROTEIN"/>
    <property type="match status" value="1"/>
</dbReference>
<dbReference type="EMBL" id="JACIFF010000001">
    <property type="protein sequence ID" value="MBB4077954.1"/>
    <property type="molecule type" value="Genomic_DNA"/>
</dbReference>
<keyword evidence="1" id="KW-0732">Signal</keyword>
<keyword evidence="4" id="KW-1185">Reference proteome</keyword>
<dbReference type="InterPro" id="IPR027039">
    <property type="entry name" value="Crtac1"/>
</dbReference>
<dbReference type="PANTHER" id="PTHR16026">
    <property type="entry name" value="CARTILAGE ACIDIC PROTEIN 1"/>
    <property type="match status" value="1"/>
</dbReference>
<sequence length="1110" mass="121504">MRFTDPTPVVLFFLLMLFGCHQSERESTTAPEQFTLLPAEATGLTFQNTLTEGPNTNILVYEYFYNGGGVGTGDFNGDGLPDLYFTSNMGDNRLYLNQGGLSFTDVTKESKAGGRPGPWKTGVAIVDINADGRQDIYLSYSGMLPPDKRRNQLFINEGNSPEGIPSFREAAAEYGLDAPSFTNQAYFFDYDGDDDLDVLLLNHNPRSLPILNVAKTRELLAVPDPERGLRLYRNDRGTFSDVTEAAGINGSALSYGLGLALSDLDGDGWTDFYVSNDYEVPDYLYFNNGDGTFTDQLGERMGHTSHFSMGSDVADVNNDGLPDLFTLDMLPADNRRRKLLMADDNRSRHDLNLASGFHHQNMRNMLQVNRGDGSFAEVGQYAGVATTDWSWSALLSDLDNDGWKDLHVTNGYVRDYTNQDFIKYMDDYVAKKGRMQRSDVLELLKVMPASEVSNHVFRNDRDGKFTDLTTEWGLQRPSNSTGAVTVDLDNDGDLDIVVNNINQPAFIYRNNSATDRHYLQIDLKGSTLNPTGVGAKVSLTVDSITQVQELFPNRGYLSSGPNRLHFGLGAGTQVQRLTVNWPGGLAQTLRDLPVDTLITLNYADATRQSAQAGSELAQFPLYQRAEELVDWTDREPTVRDFDRQSLLPRSLSATGPVLAGGDFNGDGRFDLVIGGGNGQPSTCFIQDGAGKFSQYSTFSGAEVAVTDLNVHDFNGDGSADLYVASGGYHNLGPDAPELLDRIYLNDGTGNFRVNTRLLPERRISTGVVAVHDTESGIEIFVGGRVIPGAYPSAPPSYLLRQRETGGNFEAVTEQVAPDLVAPGMVTDAAWHDLDGDGSDELIVVGEWMPITVFSRESGKLTDQTERYLPGEDTYGWWNVLTLADLNGDGRVDLVVGNEGSNNLYRVSSDAPATVLDDDVNRDGSIDPLLFYHDREGNFPDATRDELLGQLSGLRSTYTSYESYATTNAAALLTHLGDVNDNQMLRATRLTTALFLMDANGTFRSAPLPSEAQLAPVHTISVVDADVDGVPDLLLCGNELRAKLRFGPADANAGVLLRGLGDGSFDYVPQTRSGFRLRGAVRSVVEIDNWLLFGITGRPLEGYNRAVNVLE</sequence>
<evidence type="ECO:0000256" key="1">
    <source>
        <dbReference type="ARBA" id="ARBA00022729"/>
    </source>
</evidence>
<dbReference type="InterPro" id="IPR011519">
    <property type="entry name" value="UnbV_ASPIC"/>
</dbReference>
<dbReference type="InterPro" id="IPR028994">
    <property type="entry name" value="Integrin_alpha_N"/>
</dbReference>
<dbReference type="RefSeq" id="WP_183494189.1">
    <property type="nucleotide sequence ID" value="NZ_JACIFF010000001.1"/>
</dbReference>
<evidence type="ECO:0000313" key="4">
    <source>
        <dbReference type="Proteomes" id="UP000576209"/>
    </source>
</evidence>
<protein>
    <recommendedName>
        <fullName evidence="2">ASPIC/UnbV domain-containing protein</fullName>
    </recommendedName>
</protein>
<name>A0A840DXL7_9BACT</name>
<dbReference type="Pfam" id="PF07593">
    <property type="entry name" value="UnbV_ASPIC"/>
    <property type="match status" value="1"/>
</dbReference>
<evidence type="ECO:0000259" key="2">
    <source>
        <dbReference type="Pfam" id="PF07593"/>
    </source>
</evidence>
<accession>A0A840DXL7</accession>
<organism evidence="3 4">
    <name type="scientific">Neolewinella aquimaris</name>
    <dbReference type="NCBI Taxonomy" id="1835722"/>
    <lineage>
        <taxon>Bacteria</taxon>
        <taxon>Pseudomonadati</taxon>
        <taxon>Bacteroidota</taxon>
        <taxon>Saprospiria</taxon>
        <taxon>Saprospirales</taxon>
        <taxon>Lewinellaceae</taxon>
        <taxon>Neolewinella</taxon>
    </lineage>
</organism>
<dbReference type="Gene3D" id="2.130.10.130">
    <property type="entry name" value="Integrin alpha, N-terminal"/>
    <property type="match status" value="4"/>
</dbReference>
<gene>
    <name evidence="3" type="ORF">GGR28_000555</name>
</gene>
<dbReference type="Pfam" id="PF13517">
    <property type="entry name" value="FG-GAP_3"/>
    <property type="match status" value="6"/>
</dbReference>
<dbReference type="Proteomes" id="UP000576209">
    <property type="component" value="Unassembled WGS sequence"/>
</dbReference>
<feature type="domain" description="ASPIC/UnbV" evidence="2">
    <location>
        <begin position="532"/>
        <end position="598"/>
    </location>
</feature>
<dbReference type="SUPFAM" id="SSF69318">
    <property type="entry name" value="Integrin alpha N-terminal domain"/>
    <property type="match status" value="3"/>
</dbReference>
<dbReference type="InterPro" id="IPR013517">
    <property type="entry name" value="FG-GAP"/>
</dbReference>
<dbReference type="AlphaFoldDB" id="A0A840DXL7"/>
<dbReference type="PANTHER" id="PTHR16026:SF0">
    <property type="entry name" value="CARTILAGE ACIDIC PROTEIN 1"/>
    <property type="match status" value="1"/>
</dbReference>